<dbReference type="EMBL" id="JBHSSW010000066">
    <property type="protein sequence ID" value="MFC6199985.1"/>
    <property type="molecule type" value="Genomic_DNA"/>
</dbReference>
<name>A0ABW1SE87_9PROT</name>
<evidence type="ECO:0000256" key="3">
    <source>
        <dbReference type="SAM" id="Phobius"/>
    </source>
</evidence>
<dbReference type="Proteomes" id="UP001596303">
    <property type="component" value="Unassembled WGS sequence"/>
</dbReference>
<dbReference type="RefSeq" id="WP_377381732.1">
    <property type="nucleotide sequence ID" value="NZ_JBHSSW010000066.1"/>
</dbReference>
<dbReference type="SUPFAM" id="SSF56801">
    <property type="entry name" value="Acetyl-CoA synthetase-like"/>
    <property type="match status" value="1"/>
</dbReference>
<keyword evidence="2" id="KW-0436">Ligase</keyword>
<sequence length="523" mass="56685">MAASSYAFRPQLARTDLFSGLLRARRQFGGKKEIIVDGDERVLTYDEVVRAAFGLGSALCRFTDREENVAVMLPTGAGAVIAFYALLAYGRIPAMFNFTAGSRNLKAAGQAANVTKIVTAHKFVEIGQLQPLIEELSDRYEIIYLEDVREQLSLKDKIAGALGPFIPSLFKASQGHDETGVVLFTSGTEGDPKGVVLSHENVMANVEQVRSHIDLYPETDSVFNPLPTFHCFGLTVGAVLPLVAGIKAVFHPSPLQPREIARRIREHGTTVLLATDTFISQYARAGDQGDLMSLRLAVCGAERVRDETRQMVRKKYNIEILEGYGATEASPVVAANSVGANVPGTVGQFMSGVEHKLEPVPGIDKGGRLWVRGPNIMQGYLRSSSPGVLEPPKDGWHDTGDIVTIDKEGFIRIRGRVKRFAKVGGEMVSLAVVENCASAIWPDNMHAAAAVPDTRKGEQIILLSDCSDVNRPDILAWAQNHGVSELSVPRKVFHVDAIPVLGTGKVDYGTVTKLALELSGKQT</sequence>
<evidence type="ECO:0000313" key="6">
    <source>
        <dbReference type="Proteomes" id="UP001596303"/>
    </source>
</evidence>
<keyword evidence="3" id="KW-1133">Transmembrane helix</keyword>
<evidence type="ECO:0000256" key="1">
    <source>
        <dbReference type="ARBA" id="ARBA00006432"/>
    </source>
</evidence>
<evidence type="ECO:0000259" key="4">
    <source>
        <dbReference type="Pfam" id="PF00501"/>
    </source>
</evidence>
<protein>
    <submittedName>
        <fullName evidence="5">AMP-binding protein</fullName>
    </submittedName>
</protein>
<reference evidence="6" key="1">
    <citation type="journal article" date="2019" name="Int. J. Syst. Evol. Microbiol.">
        <title>The Global Catalogue of Microorganisms (GCM) 10K type strain sequencing project: providing services to taxonomists for standard genome sequencing and annotation.</title>
        <authorList>
            <consortium name="The Broad Institute Genomics Platform"/>
            <consortium name="The Broad Institute Genome Sequencing Center for Infectious Disease"/>
            <person name="Wu L."/>
            <person name="Ma J."/>
        </authorList>
    </citation>
    <scope>NUCLEOTIDE SEQUENCE [LARGE SCALE GENOMIC DNA]</scope>
    <source>
        <strain evidence="6">CGMCC-1.15741</strain>
    </source>
</reference>
<dbReference type="Gene3D" id="3.40.50.12780">
    <property type="entry name" value="N-terminal domain of ligase-like"/>
    <property type="match status" value="1"/>
</dbReference>
<keyword evidence="3" id="KW-0472">Membrane</keyword>
<keyword evidence="6" id="KW-1185">Reference proteome</keyword>
<proteinExistence type="inferred from homology"/>
<organism evidence="5 6">
    <name type="scientific">Ponticaulis profundi</name>
    <dbReference type="NCBI Taxonomy" id="2665222"/>
    <lineage>
        <taxon>Bacteria</taxon>
        <taxon>Pseudomonadati</taxon>
        <taxon>Pseudomonadota</taxon>
        <taxon>Alphaproteobacteria</taxon>
        <taxon>Hyphomonadales</taxon>
        <taxon>Hyphomonadaceae</taxon>
        <taxon>Ponticaulis</taxon>
    </lineage>
</organism>
<evidence type="ECO:0000313" key="5">
    <source>
        <dbReference type="EMBL" id="MFC6199985.1"/>
    </source>
</evidence>
<dbReference type="PROSITE" id="PS00455">
    <property type="entry name" value="AMP_BINDING"/>
    <property type="match status" value="1"/>
</dbReference>
<evidence type="ECO:0000256" key="2">
    <source>
        <dbReference type="ARBA" id="ARBA00022598"/>
    </source>
</evidence>
<feature type="transmembrane region" description="Helical" evidence="3">
    <location>
        <begin position="69"/>
        <end position="89"/>
    </location>
</feature>
<comment type="similarity">
    <text evidence="1">Belongs to the ATP-dependent AMP-binding enzyme family.</text>
</comment>
<dbReference type="PANTHER" id="PTHR43201">
    <property type="entry name" value="ACYL-COA SYNTHETASE"/>
    <property type="match status" value="1"/>
</dbReference>
<dbReference type="PANTHER" id="PTHR43201:SF5">
    <property type="entry name" value="MEDIUM-CHAIN ACYL-COA LIGASE ACSF2, MITOCHONDRIAL"/>
    <property type="match status" value="1"/>
</dbReference>
<dbReference type="InterPro" id="IPR045851">
    <property type="entry name" value="AMP-bd_C_sf"/>
</dbReference>
<dbReference type="InterPro" id="IPR042099">
    <property type="entry name" value="ANL_N_sf"/>
</dbReference>
<gene>
    <name evidence="5" type="ORF">ACFQDM_18070</name>
</gene>
<keyword evidence="3" id="KW-0812">Transmembrane</keyword>
<feature type="domain" description="AMP-dependent synthetase/ligase" evidence="4">
    <location>
        <begin position="27"/>
        <end position="381"/>
    </location>
</feature>
<dbReference type="Pfam" id="PF00501">
    <property type="entry name" value="AMP-binding"/>
    <property type="match status" value="1"/>
</dbReference>
<dbReference type="InterPro" id="IPR020845">
    <property type="entry name" value="AMP-binding_CS"/>
</dbReference>
<accession>A0ABW1SE87</accession>
<dbReference type="InterPro" id="IPR000873">
    <property type="entry name" value="AMP-dep_synth/lig_dom"/>
</dbReference>
<dbReference type="Gene3D" id="3.30.300.30">
    <property type="match status" value="1"/>
</dbReference>
<comment type="caution">
    <text evidence="5">The sequence shown here is derived from an EMBL/GenBank/DDBJ whole genome shotgun (WGS) entry which is preliminary data.</text>
</comment>